<keyword evidence="5" id="KW-1185">Reference proteome</keyword>
<name>A0ABQ2WYI9_9ACTN</name>
<feature type="coiled-coil region" evidence="1">
    <location>
        <begin position="149"/>
        <end position="198"/>
    </location>
</feature>
<evidence type="ECO:0000259" key="3">
    <source>
        <dbReference type="Pfam" id="PF04471"/>
    </source>
</evidence>
<reference evidence="5" key="1">
    <citation type="journal article" date="2019" name="Int. J. Syst. Evol. Microbiol.">
        <title>The Global Catalogue of Microorganisms (GCM) 10K type strain sequencing project: providing services to taxonomists for standard genome sequencing and annotation.</title>
        <authorList>
            <consortium name="The Broad Institute Genomics Platform"/>
            <consortium name="The Broad Institute Genome Sequencing Center for Infectious Disease"/>
            <person name="Wu L."/>
            <person name="Ma J."/>
        </authorList>
    </citation>
    <scope>NUCLEOTIDE SEQUENCE [LARGE SCALE GENOMIC DNA]</scope>
    <source>
        <strain evidence="5">JCM 4866</strain>
    </source>
</reference>
<feature type="region of interest" description="Disordered" evidence="2">
    <location>
        <begin position="92"/>
        <end position="135"/>
    </location>
</feature>
<dbReference type="InterPro" id="IPR011335">
    <property type="entry name" value="Restrct_endonuc-II-like"/>
</dbReference>
<sequence length="547" mass="61559">MQPYGGVRPGRGKQVAQRGSGRGNGYQRQQQALRRAQEQRARQAERERKAAETASKRQERERKAAYQEQQAEQARVRTIGVEHEVEQLGQLLRDALVGDPPTTFERRRRTHTPRALDERPWSRPEPSPRWEEFAPPEPGALAAVLGLGRKRYEAEVAEARVRFGEAQDRHRRAEEKRLATLERKRSEHRQSEAQALDEVATFNAKLDEEREAYRAGEPAAVEAHLGAVLDASVYPVGFPHEHRIAFRPATGDVLVEIHLPPEAIVPTARGYRYVKNRDEMTVLPRPEKERKEIYASVLAQVALRTVHEVLTSDPDRIVNGVILNGHVRTVDRATGQEVSPCLVTLSASREQFGKLRLSQVDPAQCLRGLNALVSPNPYDLEPIRPIVEFDLSKYRLMDSMDVVAGLDSRPVLVKLTPTEFEHLIRQLFEAIGMEAWNTQASKDEGVDAVAVSKDPVFNGECIIQAKRYSKLVGVESVQALAGVVEHKRAAKGVLITTSWFGRASHDFARQHGRLQLIEGPELKYLIKEHFGKDVIPGPVPPKRRPSR</sequence>
<evidence type="ECO:0000313" key="5">
    <source>
        <dbReference type="Proteomes" id="UP000617743"/>
    </source>
</evidence>
<feature type="compositionally biased region" description="Basic and acidic residues" evidence="2">
    <location>
        <begin position="35"/>
        <end position="65"/>
    </location>
</feature>
<protein>
    <submittedName>
        <fullName evidence="4">Restriction endonuclease</fullName>
    </submittedName>
</protein>
<dbReference type="EMBL" id="BMWC01000001">
    <property type="protein sequence ID" value="GGW79563.1"/>
    <property type="molecule type" value="Genomic_DNA"/>
</dbReference>
<dbReference type="InterPro" id="IPR007560">
    <property type="entry name" value="Restrct_endonuc_IV_Mrr"/>
</dbReference>
<keyword evidence="4" id="KW-0378">Hydrolase</keyword>
<dbReference type="PANTHER" id="PTHR30015">
    <property type="entry name" value="MRR RESTRICTION SYSTEM PROTEIN"/>
    <property type="match status" value="1"/>
</dbReference>
<keyword evidence="4" id="KW-0255">Endonuclease</keyword>
<evidence type="ECO:0000313" key="4">
    <source>
        <dbReference type="EMBL" id="GGW79563.1"/>
    </source>
</evidence>
<feature type="domain" description="Restriction endonuclease type IV Mrr" evidence="3">
    <location>
        <begin position="414"/>
        <end position="525"/>
    </location>
</feature>
<keyword evidence="4" id="KW-0540">Nuclease</keyword>
<dbReference type="GO" id="GO:0004519">
    <property type="term" value="F:endonuclease activity"/>
    <property type="evidence" value="ECO:0007669"/>
    <property type="project" value="UniProtKB-KW"/>
</dbReference>
<organism evidence="4 5">
    <name type="scientific">Streptomyces lomondensis</name>
    <dbReference type="NCBI Taxonomy" id="68229"/>
    <lineage>
        <taxon>Bacteria</taxon>
        <taxon>Bacillati</taxon>
        <taxon>Actinomycetota</taxon>
        <taxon>Actinomycetes</taxon>
        <taxon>Kitasatosporales</taxon>
        <taxon>Streptomycetaceae</taxon>
        <taxon>Streptomyces</taxon>
    </lineage>
</organism>
<evidence type="ECO:0000256" key="1">
    <source>
        <dbReference type="SAM" id="Coils"/>
    </source>
</evidence>
<dbReference type="InterPro" id="IPR052906">
    <property type="entry name" value="Type_IV_Methyl-Rstrct_Enzyme"/>
</dbReference>
<dbReference type="InterPro" id="IPR011856">
    <property type="entry name" value="tRNA_endonuc-like_dom_sf"/>
</dbReference>
<feature type="region of interest" description="Disordered" evidence="2">
    <location>
        <begin position="1"/>
        <end position="77"/>
    </location>
</feature>
<dbReference type="Pfam" id="PF04471">
    <property type="entry name" value="Mrr_cat"/>
    <property type="match status" value="1"/>
</dbReference>
<accession>A0ABQ2WYI9</accession>
<proteinExistence type="predicted"/>
<dbReference type="Proteomes" id="UP000617743">
    <property type="component" value="Unassembled WGS sequence"/>
</dbReference>
<dbReference type="PANTHER" id="PTHR30015:SF7">
    <property type="entry name" value="TYPE IV METHYL-DIRECTED RESTRICTION ENZYME ECOKMRR"/>
    <property type="match status" value="1"/>
</dbReference>
<dbReference type="SUPFAM" id="SSF52980">
    <property type="entry name" value="Restriction endonuclease-like"/>
    <property type="match status" value="1"/>
</dbReference>
<keyword evidence="1" id="KW-0175">Coiled coil</keyword>
<comment type="caution">
    <text evidence="4">The sequence shown here is derived from an EMBL/GenBank/DDBJ whole genome shotgun (WGS) entry which is preliminary data.</text>
</comment>
<dbReference type="Gene3D" id="3.40.1350.10">
    <property type="match status" value="1"/>
</dbReference>
<feature type="compositionally biased region" description="Basic and acidic residues" evidence="2">
    <location>
        <begin position="114"/>
        <end position="132"/>
    </location>
</feature>
<evidence type="ECO:0000256" key="2">
    <source>
        <dbReference type="SAM" id="MobiDB-lite"/>
    </source>
</evidence>
<gene>
    <name evidence="4" type="ORF">GCM10010383_03940</name>
</gene>